<dbReference type="EMBL" id="CP128986">
    <property type="protein sequence ID" value="WOC12729.1"/>
    <property type="molecule type" value="Genomic_DNA"/>
</dbReference>
<evidence type="ECO:0000259" key="5">
    <source>
        <dbReference type="PROSITE" id="PS50977"/>
    </source>
</evidence>
<evidence type="ECO:0000256" key="2">
    <source>
        <dbReference type="ARBA" id="ARBA00023125"/>
    </source>
</evidence>
<dbReference type="PANTHER" id="PTHR47506:SF3">
    <property type="entry name" value="HTH-TYPE TRANSCRIPTIONAL REGULATOR LMRA"/>
    <property type="match status" value="1"/>
</dbReference>
<feature type="DNA-binding region" description="H-T-H motif" evidence="4">
    <location>
        <begin position="18"/>
        <end position="37"/>
    </location>
</feature>
<dbReference type="InterPro" id="IPR036271">
    <property type="entry name" value="Tet_transcr_reg_TetR-rel_C_sf"/>
</dbReference>
<evidence type="ECO:0000313" key="6">
    <source>
        <dbReference type="EMBL" id="WOC12729.1"/>
    </source>
</evidence>
<evidence type="ECO:0000256" key="3">
    <source>
        <dbReference type="ARBA" id="ARBA00023163"/>
    </source>
</evidence>
<dbReference type="Gene3D" id="1.10.357.10">
    <property type="entry name" value="Tetracycline Repressor, domain 2"/>
    <property type="match status" value="1"/>
</dbReference>
<evidence type="ECO:0000256" key="1">
    <source>
        <dbReference type="ARBA" id="ARBA00023015"/>
    </source>
</evidence>
<dbReference type="Pfam" id="PF00440">
    <property type="entry name" value="TetR_N"/>
    <property type="match status" value="1"/>
</dbReference>
<feature type="domain" description="HTH tetR-type" evidence="5">
    <location>
        <begin position="1"/>
        <end position="55"/>
    </location>
</feature>
<organism evidence="6">
    <name type="scientific">Gordonia sp. MP11Mi</name>
    <dbReference type="NCBI Taxonomy" id="3022769"/>
    <lineage>
        <taxon>Bacteria</taxon>
        <taxon>Bacillati</taxon>
        <taxon>Actinomycetota</taxon>
        <taxon>Actinomycetes</taxon>
        <taxon>Mycobacteriales</taxon>
        <taxon>Gordoniaceae</taxon>
        <taxon>Gordonia</taxon>
    </lineage>
</organism>
<accession>A0AA97CX32</accession>
<dbReference type="InterPro" id="IPR054156">
    <property type="entry name" value="YxaF_TetR_C"/>
</dbReference>
<reference evidence="6" key="1">
    <citation type="submission" date="2023-06" db="EMBL/GenBank/DDBJ databases">
        <title>Gordonia sp. nov. and Pseudochrobactrum sp. nov., two species isolated from the burying beetle Nicrophorus vespilloides.</title>
        <authorList>
            <person name="Poehlein A."/>
            <person name="Guzman J."/>
            <person name="Daniel R."/>
            <person name="Vilcinskas A."/>
        </authorList>
    </citation>
    <scope>NUCLEOTIDE SEQUENCE</scope>
    <source>
        <strain evidence="6">MP11Mi</strain>
    </source>
</reference>
<protein>
    <submittedName>
        <fullName evidence="6">HTH-type transcriptional regulator</fullName>
    </submittedName>
</protein>
<sequence length="178" mass="18580">MVASAADLIARNGVAGTSVGDVLKAAGASRGSVYHHFPGGRAEIIAEAVQFGATRVDDGLVEAVRSSPTFIVADIAAMWRRVLTDTDFAAGSTVAAAATARDTDPAVADIAEQHFIRWEDGLAAGLRSRGFDSDRSRSLAMTILAAMEGAVVLCRAHRSFEPLDRVVKEISPLLTSAG</sequence>
<dbReference type="SUPFAM" id="SSF46689">
    <property type="entry name" value="Homeodomain-like"/>
    <property type="match status" value="1"/>
</dbReference>
<dbReference type="PROSITE" id="PS50977">
    <property type="entry name" value="HTH_TETR_2"/>
    <property type="match status" value="1"/>
</dbReference>
<dbReference type="AlphaFoldDB" id="A0AA97CX32"/>
<dbReference type="InterPro" id="IPR001647">
    <property type="entry name" value="HTH_TetR"/>
</dbReference>
<dbReference type="SUPFAM" id="SSF48498">
    <property type="entry name" value="Tetracyclin repressor-like, C-terminal domain"/>
    <property type="match status" value="1"/>
</dbReference>
<name>A0AA97CX32_9ACTN</name>
<keyword evidence="1" id="KW-0805">Transcription regulation</keyword>
<dbReference type="InterPro" id="IPR009057">
    <property type="entry name" value="Homeodomain-like_sf"/>
</dbReference>
<gene>
    <name evidence="6" type="ORF">MP11Mi_18200</name>
</gene>
<evidence type="ECO:0000256" key="4">
    <source>
        <dbReference type="PROSITE-ProRule" id="PRU00335"/>
    </source>
</evidence>
<dbReference type="PANTHER" id="PTHR47506">
    <property type="entry name" value="TRANSCRIPTIONAL REGULATORY PROTEIN"/>
    <property type="match status" value="1"/>
</dbReference>
<keyword evidence="2 4" id="KW-0238">DNA-binding</keyword>
<keyword evidence="3" id="KW-0804">Transcription</keyword>
<dbReference type="Pfam" id="PF21993">
    <property type="entry name" value="TetR_C_13_2"/>
    <property type="match status" value="1"/>
</dbReference>
<dbReference type="GO" id="GO:0003677">
    <property type="term" value="F:DNA binding"/>
    <property type="evidence" value="ECO:0007669"/>
    <property type="project" value="UniProtKB-UniRule"/>
</dbReference>
<proteinExistence type="predicted"/>